<dbReference type="EMBL" id="OZ075125">
    <property type="protein sequence ID" value="CAL4931864.1"/>
    <property type="molecule type" value="Genomic_DNA"/>
</dbReference>
<dbReference type="InterPro" id="IPR036047">
    <property type="entry name" value="F-box-like_dom_sf"/>
</dbReference>
<reference evidence="3" key="1">
    <citation type="submission" date="2024-06" db="EMBL/GenBank/DDBJ databases">
        <authorList>
            <person name="Ryan C."/>
        </authorList>
    </citation>
    <scope>NUCLEOTIDE SEQUENCE [LARGE SCALE GENOMIC DNA]</scope>
</reference>
<evidence type="ECO:0000313" key="2">
    <source>
        <dbReference type="EMBL" id="CAL4931864.1"/>
    </source>
</evidence>
<dbReference type="AlphaFoldDB" id="A0ABC8XYV8"/>
<dbReference type="PANTHER" id="PTHR34791:SF1">
    <property type="entry name" value="OS02G0272100 PROTEIN"/>
    <property type="match status" value="1"/>
</dbReference>
<evidence type="ECO:0008006" key="4">
    <source>
        <dbReference type="Google" id="ProtNLM"/>
    </source>
</evidence>
<reference evidence="2 3" key="2">
    <citation type="submission" date="2024-10" db="EMBL/GenBank/DDBJ databases">
        <authorList>
            <person name="Ryan C."/>
        </authorList>
    </citation>
    <scope>NUCLEOTIDE SEQUENCE [LARGE SCALE GENOMIC DNA]</scope>
</reference>
<dbReference type="Proteomes" id="UP001497457">
    <property type="component" value="Chromosome 15b"/>
</dbReference>
<keyword evidence="3" id="KW-1185">Reference proteome</keyword>
<feature type="compositionally biased region" description="Polar residues" evidence="1">
    <location>
        <begin position="374"/>
        <end position="384"/>
    </location>
</feature>
<sequence>MAKTSPLHKVTDDIFWNAEGTFGRLCIVAHAAFLYGGFLPHGAPAATTRSLSRSYSLPQRQGEDDDLTVVLRLSRRGRRRGDRGCVVLHAYYDMRQSTHDGTVRRELLDRAAVAAALSGGLDETARALRGQWIWKLLADRICRGLFLGACRRSGVPVEPSFASLPGEVKLLILCRLGSAEDIAMAECASKELRDLAAEHDADVWKPKYESHLERHGKDSDVWKPRCDMHPYSHPNCDRPCSLFCEPWRPLFCEPWRPSPLFCEPWRPFFCSTCYGVWTWYRDLPNVSWKQRYMRISNRQGGLRAIIDSAIALIRASASLSMEREATNAVPAHRPRLLLNVVANGPGKVPRRTNLVVVAQCNGHKRPHGAGAIHSPSSRYQWRHR</sequence>
<feature type="region of interest" description="Disordered" evidence="1">
    <location>
        <begin position="364"/>
        <end position="384"/>
    </location>
</feature>
<protein>
    <recommendedName>
        <fullName evidence="4">F-box domain-containing protein</fullName>
    </recommendedName>
</protein>
<evidence type="ECO:0000313" key="3">
    <source>
        <dbReference type="Proteomes" id="UP001497457"/>
    </source>
</evidence>
<dbReference type="SUPFAM" id="SSF81383">
    <property type="entry name" value="F-box domain"/>
    <property type="match status" value="1"/>
</dbReference>
<name>A0ABC8XYV8_9POAL</name>
<dbReference type="PANTHER" id="PTHR34791">
    <property type="entry name" value="OS02G0272100 PROTEIN"/>
    <property type="match status" value="1"/>
</dbReference>
<proteinExistence type="predicted"/>
<organism evidence="2 3">
    <name type="scientific">Urochloa decumbens</name>
    <dbReference type="NCBI Taxonomy" id="240449"/>
    <lineage>
        <taxon>Eukaryota</taxon>
        <taxon>Viridiplantae</taxon>
        <taxon>Streptophyta</taxon>
        <taxon>Embryophyta</taxon>
        <taxon>Tracheophyta</taxon>
        <taxon>Spermatophyta</taxon>
        <taxon>Magnoliopsida</taxon>
        <taxon>Liliopsida</taxon>
        <taxon>Poales</taxon>
        <taxon>Poaceae</taxon>
        <taxon>PACMAD clade</taxon>
        <taxon>Panicoideae</taxon>
        <taxon>Panicodae</taxon>
        <taxon>Paniceae</taxon>
        <taxon>Melinidinae</taxon>
        <taxon>Urochloa</taxon>
    </lineage>
</organism>
<accession>A0ABC8XYV8</accession>
<evidence type="ECO:0000256" key="1">
    <source>
        <dbReference type="SAM" id="MobiDB-lite"/>
    </source>
</evidence>
<gene>
    <name evidence="2" type="ORF">URODEC1_LOCUS27291</name>
</gene>